<protein>
    <recommendedName>
        <fullName evidence="3">Na+-translocating membrane potential-generating system MpsC domain-containing protein</fullName>
    </recommendedName>
</protein>
<accession>A0ABZ3IV60</accession>
<proteinExistence type="predicted"/>
<gene>
    <name evidence="1" type="ORF">SPSIL_056320</name>
</gene>
<evidence type="ECO:0008006" key="3">
    <source>
        <dbReference type="Google" id="ProtNLM"/>
    </source>
</evidence>
<keyword evidence="2" id="KW-1185">Reference proteome</keyword>
<organism evidence="1 2">
    <name type="scientific">Sporomusa silvacetica DSM 10669</name>
    <dbReference type="NCBI Taxonomy" id="1123289"/>
    <lineage>
        <taxon>Bacteria</taxon>
        <taxon>Bacillati</taxon>
        <taxon>Bacillota</taxon>
        <taxon>Negativicutes</taxon>
        <taxon>Selenomonadales</taxon>
        <taxon>Sporomusaceae</taxon>
        <taxon>Sporomusa</taxon>
    </lineage>
</organism>
<dbReference type="RefSeq" id="WP_169718044.1">
    <property type="nucleotide sequence ID" value="NZ_CP155573.1"/>
</dbReference>
<reference evidence="1" key="1">
    <citation type="submission" date="2024-05" db="EMBL/GenBank/DDBJ databases">
        <title>Isolation and characterization of Sporomusa carbonis sp. nov., a carboxydotrophic hydrogenogen in the genus of Sporomusa isolated from a charcoal burning pile.</title>
        <authorList>
            <person name="Boeer T."/>
            <person name="Rosenbaum F."/>
            <person name="Eysell L."/>
            <person name="Mueller V."/>
            <person name="Daniel R."/>
            <person name="Poehlein A."/>
        </authorList>
    </citation>
    <scope>NUCLEOTIDE SEQUENCE [LARGE SCALE GENOMIC DNA]</scope>
    <source>
        <strain evidence="1">DSM 10669</strain>
    </source>
</reference>
<evidence type="ECO:0000313" key="2">
    <source>
        <dbReference type="Proteomes" id="UP000216752"/>
    </source>
</evidence>
<dbReference type="EMBL" id="CP155573">
    <property type="protein sequence ID" value="XFO69398.1"/>
    <property type="molecule type" value="Genomic_DNA"/>
</dbReference>
<evidence type="ECO:0000313" key="1">
    <source>
        <dbReference type="EMBL" id="XFO69398.1"/>
    </source>
</evidence>
<dbReference type="Proteomes" id="UP000216752">
    <property type="component" value="Chromosome"/>
</dbReference>
<name>A0ABZ3IV60_9FIRM</name>
<sequence length="117" mass="13147">MKIPAADLKQEIARVNNNVNLSLFGTGLRKQRVTIVENKIIITADHKRVPALAALDQSDRMSSRLADVAILDEYKRRLKEEVIDQMGLPVVCVLKDYAPDYELAVTFILLKDAVIKT</sequence>